<sequence>MASRKAGWENVSKQGAEERVHRERWCCVLFDGDYEAVSPHSLSVGLPEYDLQQYRSIRTVNLFPVICILKSEIRRNLHSALLTLRNE</sequence>
<protein>
    <submittedName>
        <fullName evidence="1">Uncharacterized protein</fullName>
    </submittedName>
</protein>
<dbReference type="AlphaFoldDB" id="A0A2R6X3J5"/>
<gene>
    <name evidence="1" type="ORF">MARPO_0038s0035</name>
</gene>
<evidence type="ECO:0000313" key="2">
    <source>
        <dbReference type="Proteomes" id="UP000244005"/>
    </source>
</evidence>
<dbReference type="Gramene" id="Mp6g18260.1">
    <property type="protein sequence ID" value="Mp6g18260.1.cds"/>
    <property type="gene ID" value="Mp6g18260"/>
</dbReference>
<reference evidence="2" key="1">
    <citation type="journal article" date="2017" name="Cell">
        <title>Insights into land plant evolution garnered from the Marchantia polymorpha genome.</title>
        <authorList>
            <person name="Bowman J.L."/>
            <person name="Kohchi T."/>
            <person name="Yamato K.T."/>
            <person name="Jenkins J."/>
            <person name="Shu S."/>
            <person name="Ishizaki K."/>
            <person name="Yamaoka S."/>
            <person name="Nishihama R."/>
            <person name="Nakamura Y."/>
            <person name="Berger F."/>
            <person name="Adam C."/>
            <person name="Aki S.S."/>
            <person name="Althoff F."/>
            <person name="Araki T."/>
            <person name="Arteaga-Vazquez M.A."/>
            <person name="Balasubrmanian S."/>
            <person name="Barry K."/>
            <person name="Bauer D."/>
            <person name="Boehm C.R."/>
            <person name="Briginshaw L."/>
            <person name="Caballero-Perez J."/>
            <person name="Catarino B."/>
            <person name="Chen F."/>
            <person name="Chiyoda S."/>
            <person name="Chovatia M."/>
            <person name="Davies K.M."/>
            <person name="Delmans M."/>
            <person name="Demura T."/>
            <person name="Dierschke T."/>
            <person name="Dolan L."/>
            <person name="Dorantes-Acosta A.E."/>
            <person name="Eklund D.M."/>
            <person name="Florent S.N."/>
            <person name="Flores-Sandoval E."/>
            <person name="Fujiyama A."/>
            <person name="Fukuzawa H."/>
            <person name="Galik B."/>
            <person name="Grimanelli D."/>
            <person name="Grimwood J."/>
            <person name="Grossniklaus U."/>
            <person name="Hamada T."/>
            <person name="Haseloff J."/>
            <person name="Hetherington A.J."/>
            <person name="Higo A."/>
            <person name="Hirakawa Y."/>
            <person name="Hundley H.N."/>
            <person name="Ikeda Y."/>
            <person name="Inoue K."/>
            <person name="Inoue S.I."/>
            <person name="Ishida S."/>
            <person name="Jia Q."/>
            <person name="Kakita M."/>
            <person name="Kanazawa T."/>
            <person name="Kawai Y."/>
            <person name="Kawashima T."/>
            <person name="Kennedy M."/>
            <person name="Kinose K."/>
            <person name="Kinoshita T."/>
            <person name="Kohara Y."/>
            <person name="Koide E."/>
            <person name="Komatsu K."/>
            <person name="Kopischke S."/>
            <person name="Kubo M."/>
            <person name="Kyozuka J."/>
            <person name="Lagercrantz U."/>
            <person name="Lin S.S."/>
            <person name="Lindquist E."/>
            <person name="Lipzen A.M."/>
            <person name="Lu C.W."/>
            <person name="De Luna E."/>
            <person name="Martienssen R.A."/>
            <person name="Minamino N."/>
            <person name="Mizutani M."/>
            <person name="Mizutani M."/>
            <person name="Mochizuki N."/>
            <person name="Monte I."/>
            <person name="Mosher R."/>
            <person name="Nagasaki H."/>
            <person name="Nakagami H."/>
            <person name="Naramoto S."/>
            <person name="Nishitani K."/>
            <person name="Ohtani M."/>
            <person name="Okamoto T."/>
            <person name="Okumura M."/>
            <person name="Phillips J."/>
            <person name="Pollak B."/>
            <person name="Reinders A."/>
            <person name="Rovekamp M."/>
            <person name="Sano R."/>
            <person name="Sawa S."/>
            <person name="Schmid M.W."/>
            <person name="Shirakawa M."/>
            <person name="Solano R."/>
            <person name="Spunde A."/>
            <person name="Suetsugu N."/>
            <person name="Sugano S."/>
            <person name="Sugiyama A."/>
            <person name="Sun R."/>
            <person name="Suzuki Y."/>
            <person name="Takenaka M."/>
            <person name="Takezawa D."/>
            <person name="Tomogane H."/>
            <person name="Tsuzuki M."/>
            <person name="Ueda T."/>
            <person name="Umeda M."/>
            <person name="Ward J.M."/>
            <person name="Watanabe Y."/>
            <person name="Yazaki K."/>
            <person name="Yokoyama R."/>
            <person name="Yoshitake Y."/>
            <person name="Yotsui I."/>
            <person name="Zachgo S."/>
            <person name="Schmutz J."/>
        </authorList>
    </citation>
    <scope>NUCLEOTIDE SEQUENCE [LARGE SCALE GENOMIC DNA]</scope>
    <source>
        <strain evidence="2">Tak-1</strain>
    </source>
</reference>
<dbReference type="EMBL" id="KZ772710">
    <property type="protein sequence ID" value="PTQ40680.1"/>
    <property type="molecule type" value="Genomic_DNA"/>
</dbReference>
<keyword evidence="2" id="KW-1185">Reference proteome</keyword>
<dbReference type="Proteomes" id="UP000244005">
    <property type="component" value="Unassembled WGS sequence"/>
</dbReference>
<proteinExistence type="predicted"/>
<evidence type="ECO:0000313" key="1">
    <source>
        <dbReference type="EMBL" id="PTQ40680.1"/>
    </source>
</evidence>
<accession>A0A2R6X3J5</accession>
<organism evidence="1 2">
    <name type="scientific">Marchantia polymorpha</name>
    <name type="common">Common liverwort</name>
    <name type="synonym">Marchantia aquatica</name>
    <dbReference type="NCBI Taxonomy" id="3197"/>
    <lineage>
        <taxon>Eukaryota</taxon>
        <taxon>Viridiplantae</taxon>
        <taxon>Streptophyta</taxon>
        <taxon>Embryophyta</taxon>
        <taxon>Marchantiophyta</taxon>
        <taxon>Marchantiopsida</taxon>
        <taxon>Marchantiidae</taxon>
        <taxon>Marchantiales</taxon>
        <taxon>Marchantiaceae</taxon>
        <taxon>Marchantia</taxon>
    </lineage>
</organism>
<name>A0A2R6X3J5_MARPO</name>